<proteinExistence type="predicted"/>
<keyword evidence="2" id="KW-1185">Reference proteome</keyword>
<accession>A0A917JH70</accession>
<dbReference type="Proteomes" id="UP000613743">
    <property type="component" value="Unassembled WGS sequence"/>
</dbReference>
<reference evidence="1" key="2">
    <citation type="submission" date="2020-09" db="EMBL/GenBank/DDBJ databases">
        <authorList>
            <person name="Sun Q."/>
            <person name="Ohkuma M."/>
        </authorList>
    </citation>
    <scope>NUCLEOTIDE SEQUENCE</scope>
    <source>
        <strain evidence="1">JCM 30804</strain>
    </source>
</reference>
<protein>
    <submittedName>
        <fullName evidence="1">Uncharacterized protein</fullName>
    </submittedName>
</protein>
<dbReference type="EMBL" id="BMPZ01000001">
    <property type="protein sequence ID" value="GGI67954.1"/>
    <property type="molecule type" value="Genomic_DNA"/>
</dbReference>
<gene>
    <name evidence="1" type="ORF">GCM10009332_01450</name>
</gene>
<evidence type="ECO:0000313" key="2">
    <source>
        <dbReference type="Proteomes" id="UP000613743"/>
    </source>
</evidence>
<comment type="caution">
    <text evidence="1">The sequence shown here is derived from an EMBL/GenBank/DDBJ whole genome shotgun (WGS) entry which is preliminary data.</text>
</comment>
<evidence type="ECO:0000313" key="1">
    <source>
        <dbReference type="EMBL" id="GGI67954.1"/>
    </source>
</evidence>
<reference evidence="1" key="1">
    <citation type="journal article" date="2014" name="Int. J. Syst. Evol. Microbiol.">
        <title>Complete genome sequence of Corynebacterium casei LMG S-19264T (=DSM 44701T), isolated from a smear-ripened cheese.</title>
        <authorList>
            <consortium name="US DOE Joint Genome Institute (JGI-PGF)"/>
            <person name="Walter F."/>
            <person name="Albersmeier A."/>
            <person name="Kalinowski J."/>
            <person name="Ruckert C."/>
        </authorList>
    </citation>
    <scope>NUCLEOTIDE SEQUENCE</scope>
    <source>
        <strain evidence="1">JCM 30804</strain>
    </source>
</reference>
<sequence length="50" mass="5735">MFTRCLIITADYYDAPFQYLSREDAYHHIVILTILTLINVGDGRGQTALM</sequence>
<name>A0A917JH70_9GAMM</name>
<organism evidence="1 2">
    <name type="scientific">Shewanella gelidii</name>
    <dbReference type="NCBI Taxonomy" id="1642821"/>
    <lineage>
        <taxon>Bacteria</taxon>
        <taxon>Pseudomonadati</taxon>
        <taxon>Pseudomonadota</taxon>
        <taxon>Gammaproteobacteria</taxon>
        <taxon>Alteromonadales</taxon>
        <taxon>Shewanellaceae</taxon>
        <taxon>Shewanella</taxon>
    </lineage>
</organism>
<dbReference type="AlphaFoldDB" id="A0A917JH70"/>